<feature type="binding site" evidence="3">
    <location>
        <begin position="208"/>
        <end position="215"/>
    </location>
    <ligand>
        <name>ATP</name>
        <dbReference type="ChEBI" id="CHEBI:30616"/>
    </ligand>
</feature>
<comment type="caution">
    <text evidence="6">The sequence shown here is derived from an EMBL/GenBank/DDBJ whole genome shotgun (WGS) entry which is preliminary data.</text>
</comment>
<keyword evidence="6" id="KW-0132">Cell division</keyword>
<evidence type="ECO:0000256" key="1">
    <source>
        <dbReference type="ARBA" id="ARBA00022741"/>
    </source>
</evidence>
<organism evidence="6 7">
    <name type="scientific">Clostridium botulinum C/D str. DC5</name>
    <dbReference type="NCBI Taxonomy" id="1443128"/>
    <lineage>
        <taxon>Bacteria</taxon>
        <taxon>Bacillati</taxon>
        <taxon>Bacillota</taxon>
        <taxon>Clostridia</taxon>
        <taxon>Eubacteriales</taxon>
        <taxon>Clostridiaceae</taxon>
        <taxon>Clostridium</taxon>
    </lineage>
</organism>
<dbReference type="InterPro" id="IPR002543">
    <property type="entry name" value="FtsK_dom"/>
</dbReference>
<dbReference type="InterPro" id="IPR027417">
    <property type="entry name" value="P-loop_NTPase"/>
</dbReference>
<keyword evidence="6" id="KW-0131">Cell cycle</keyword>
<evidence type="ECO:0000256" key="3">
    <source>
        <dbReference type="PROSITE-ProRule" id="PRU00289"/>
    </source>
</evidence>
<feature type="domain" description="FtsK" evidence="5">
    <location>
        <begin position="191"/>
        <end position="390"/>
    </location>
</feature>
<feature type="compositionally biased region" description="Polar residues" evidence="4">
    <location>
        <begin position="511"/>
        <end position="521"/>
    </location>
</feature>
<proteinExistence type="predicted"/>
<evidence type="ECO:0000313" key="6">
    <source>
        <dbReference type="EMBL" id="KGM93388.1"/>
    </source>
</evidence>
<dbReference type="PROSITE" id="PS50901">
    <property type="entry name" value="FTSK"/>
    <property type="match status" value="1"/>
</dbReference>
<dbReference type="EMBL" id="JDRY01000170">
    <property type="protein sequence ID" value="KGM93388.1"/>
    <property type="molecule type" value="Genomic_DNA"/>
</dbReference>
<dbReference type="AlphaFoldDB" id="A0A0A0HYA1"/>
<dbReference type="Proteomes" id="UP000030014">
    <property type="component" value="Unassembled WGS sequence"/>
</dbReference>
<dbReference type="GO" id="GO:0005524">
    <property type="term" value="F:ATP binding"/>
    <property type="evidence" value="ECO:0007669"/>
    <property type="project" value="UniProtKB-UniRule"/>
</dbReference>
<keyword evidence="2 3" id="KW-0067">ATP-binding</keyword>
<dbReference type="Gene3D" id="3.40.50.300">
    <property type="entry name" value="P-loop containing nucleotide triphosphate hydrolases"/>
    <property type="match status" value="1"/>
</dbReference>
<feature type="region of interest" description="Disordered" evidence="4">
    <location>
        <begin position="510"/>
        <end position="562"/>
    </location>
</feature>
<dbReference type="PANTHER" id="PTHR22683:SF41">
    <property type="entry name" value="DNA TRANSLOCASE FTSK"/>
    <property type="match status" value="1"/>
</dbReference>
<gene>
    <name evidence="6" type="ORF">Z955_15595</name>
</gene>
<dbReference type="Pfam" id="PF01580">
    <property type="entry name" value="FtsK_SpoIIIE"/>
    <property type="match status" value="1"/>
</dbReference>
<evidence type="ECO:0000313" key="7">
    <source>
        <dbReference type="Proteomes" id="UP000030014"/>
    </source>
</evidence>
<evidence type="ECO:0000259" key="5">
    <source>
        <dbReference type="PROSITE" id="PS50901"/>
    </source>
</evidence>
<sequence>MKFVFMHIKNKKLTQQDKNKMIDIGKSQIVVRDRKEIGKSLLKQPKYEIVENNTINKLSIKDKLSDIKSKLKEEYRKNKEIQYLNERWLDVMFNCKFINAFKKTFTLVNLKHENYGFSCRILIPDGYCIDDLDNKTTVIQNNVGCTFVLEKFSNKRYANAKFILIENCNKIPFEPVEVEPYQVCAGVDEGGHPVIFDMNIEPMVLIAGATRMGKNGCIDHAIPSWIYYCSEDDIHLYLFQFAKGDLGKYQKCKQVKCFSMSDLDKLLEVLNELKTEMSARMDLMSSMLNNFKGDNLYDYNKLNPDKKLPYIYIIIDEFMDIANSEGDKESSKVKAHIISILQSIAEYGGALGVNYIILHQKPEKSLMPTFLKNQSNTRICFGFKDEVCGRIVLGEDRGKLVTTLQPRKAYYISNSGEGYLYTTNLRNKNGSSRILNYIKPSMTNKKESSNVHHVSDCKVAKNDRHSKSKDREVQFKEKINQIKIQMDKINKHSKKSEDISKSKGKIIEFPNQYNQGDSQNNIDITPITPTPKPISKDKKDDTNITQPNIKSTGNKPTQNPNIDSNFNKVNTVKSKNKEDIIKENIKRIPNFVPYEPPKPDVNIIDETDIVFKQSEKYKKNHKNENDKKGDN</sequence>
<dbReference type="GO" id="GO:0003677">
    <property type="term" value="F:DNA binding"/>
    <property type="evidence" value="ECO:0007669"/>
    <property type="project" value="InterPro"/>
</dbReference>
<protein>
    <submittedName>
        <fullName evidence="6">Cell division protein FtsK</fullName>
    </submittedName>
</protein>
<name>A0A0A0HYA1_CLOBO</name>
<dbReference type="GO" id="GO:0051301">
    <property type="term" value="P:cell division"/>
    <property type="evidence" value="ECO:0007669"/>
    <property type="project" value="UniProtKB-KW"/>
</dbReference>
<evidence type="ECO:0000256" key="2">
    <source>
        <dbReference type="ARBA" id="ARBA00022840"/>
    </source>
</evidence>
<accession>A0A0A0HYA1</accession>
<dbReference type="GO" id="GO:0016020">
    <property type="term" value="C:membrane"/>
    <property type="evidence" value="ECO:0007669"/>
    <property type="project" value="UniProtKB-SubCell"/>
</dbReference>
<evidence type="ECO:0000256" key="4">
    <source>
        <dbReference type="SAM" id="MobiDB-lite"/>
    </source>
</evidence>
<feature type="compositionally biased region" description="Polar residues" evidence="4">
    <location>
        <begin position="543"/>
        <end position="562"/>
    </location>
</feature>
<reference evidence="6 7" key="1">
    <citation type="submission" date="2014-01" db="EMBL/GenBank/DDBJ databases">
        <title>Plasmidome dynamics in the species complex Clostridium novyi sensu lato converts strains of independent lineages into distinctly different pathogens.</title>
        <authorList>
            <person name="Skarin H."/>
            <person name="Segerman B."/>
        </authorList>
    </citation>
    <scope>NUCLEOTIDE SEQUENCE [LARGE SCALE GENOMIC DNA]</scope>
    <source>
        <strain evidence="6 7">DC5</strain>
    </source>
</reference>
<dbReference type="InterPro" id="IPR050206">
    <property type="entry name" value="FtsK/SpoIIIE/SftA"/>
</dbReference>
<dbReference type="PANTHER" id="PTHR22683">
    <property type="entry name" value="SPORULATION PROTEIN RELATED"/>
    <property type="match status" value="1"/>
</dbReference>
<keyword evidence="1 3" id="KW-0547">Nucleotide-binding</keyword>